<keyword evidence="1" id="KW-0732">Signal</keyword>
<gene>
    <name evidence="2" type="ORF">SAMN05216360_101484</name>
</gene>
<evidence type="ECO:0008006" key="4">
    <source>
        <dbReference type="Google" id="ProtNLM"/>
    </source>
</evidence>
<dbReference type="Proteomes" id="UP000198704">
    <property type="component" value="Unassembled WGS sequence"/>
</dbReference>
<evidence type="ECO:0000313" key="2">
    <source>
        <dbReference type="EMBL" id="SDM30200.1"/>
    </source>
</evidence>
<accession>A0A1G9S4I9</accession>
<dbReference type="EMBL" id="FNHS01000001">
    <property type="protein sequence ID" value="SDM30200.1"/>
    <property type="molecule type" value="Genomic_DNA"/>
</dbReference>
<proteinExistence type="predicted"/>
<sequence length="105" mass="11133">MIGTPCSFHRVRRTLWLSLAASALAVPVPTIAAPACSPGYRTVGAAGRSIHARADMDWRRETYGPTAPQGECPPGLKQVAGTCLQACPGGYEDRGATCLYRNQSN</sequence>
<name>A0A1G9S4I9_9HYPH</name>
<evidence type="ECO:0000256" key="1">
    <source>
        <dbReference type="SAM" id="SignalP"/>
    </source>
</evidence>
<organism evidence="2 3">
    <name type="scientific">Methylobacterium phyllostachyos</name>
    <dbReference type="NCBI Taxonomy" id="582672"/>
    <lineage>
        <taxon>Bacteria</taxon>
        <taxon>Pseudomonadati</taxon>
        <taxon>Pseudomonadota</taxon>
        <taxon>Alphaproteobacteria</taxon>
        <taxon>Hyphomicrobiales</taxon>
        <taxon>Methylobacteriaceae</taxon>
        <taxon>Methylobacterium</taxon>
    </lineage>
</organism>
<feature type="signal peptide" evidence="1">
    <location>
        <begin position="1"/>
        <end position="32"/>
    </location>
</feature>
<feature type="chain" id="PRO_5011701700" description="Secreted protein" evidence="1">
    <location>
        <begin position="33"/>
        <end position="105"/>
    </location>
</feature>
<reference evidence="3" key="1">
    <citation type="submission" date="2016-10" db="EMBL/GenBank/DDBJ databases">
        <authorList>
            <person name="Varghese N."/>
            <person name="Submissions S."/>
        </authorList>
    </citation>
    <scope>NUCLEOTIDE SEQUENCE [LARGE SCALE GENOMIC DNA]</scope>
    <source>
        <strain evidence="3">BL47</strain>
    </source>
</reference>
<dbReference type="AlphaFoldDB" id="A0A1G9S4I9"/>
<evidence type="ECO:0000313" key="3">
    <source>
        <dbReference type="Proteomes" id="UP000198704"/>
    </source>
</evidence>
<dbReference type="STRING" id="582672.SAMN05216360_101484"/>
<keyword evidence="3" id="KW-1185">Reference proteome</keyword>
<protein>
    <recommendedName>
        <fullName evidence="4">Secreted protein</fullName>
    </recommendedName>
</protein>